<protein>
    <submittedName>
        <fullName evidence="2">Uncharacterized protein</fullName>
    </submittedName>
</protein>
<evidence type="ECO:0000313" key="2">
    <source>
        <dbReference type="EMBL" id="KAF9472848.1"/>
    </source>
</evidence>
<dbReference type="Proteomes" id="UP000807469">
    <property type="component" value="Unassembled WGS sequence"/>
</dbReference>
<name>A0A9P5YN59_9AGAR</name>
<accession>A0A9P5YN59</accession>
<sequence length="110" mass="12376">MVSNSEAQAQDRARSYRNLQHAGDAASANTDYDSHETTTRIHALFRERFGSDAREWQVDVTEALLLGLDYFIIVGTGGGRTMPFMMPMMRSYEQIHHPFSFENSSIGSGK</sequence>
<organism evidence="2 3">
    <name type="scientific">Pholiota conissans</name>
    <dbReference type="NCBI Taxonomy" id="109636"/>
    <lineage>
        <taxon>Eukaryota</taxon>
        <taxon>Fungi</taxon>
        <taxon>Dikarya</taxon>
        <taxon>Basidiomycota</taxon>
        <taxon>Agaricomycotina</taxon>
        <taxon>Agaricomycetes</taxon>
        <taxon>Agaricomycetidae</taxon>
        <taxon>Agaricales</taxon>
        <taxon>Agaricineae</taxon>
        <taxon>Strophariaceae</taxon>
        <taxon>Pholiota</taxon>
    </lineage>
</organism>
<comment type="caution">
    <text evidence="2">The sequence shown here is derived from an EMBL/GenBank/DDBJ whole genome shotgun (WGS) entry which is preliminary data.</text>
</comment>
<reference evidence="2" key="1">
    <citation type="submission" date="2020-11" db="EMBL/GenBank/DDBJ databases">
        <authorList>
            <consortium name="DOE Joint Genome Institute"/>
            <person name="Ahrendt S."/>
            <person name="Riley R."/>
            <person name="Andreopoulos W."/>
            <person name="Labutti K."/>
            <person name="Pangilinan J."/>
            <person name="Ruiz-Duenas F.J."/>
            <person name="Barrasa J.M."/>
            <person name="Sanchez-Garcia M."/>
            <person name="Camarero S."/>
            <person name="Miyauchi S."/>
            <person name="Serrano A."/>
            <person name="Linde D."/>
            <person name="Babiker R."/>
            <person name="Drula E."/>
            <person name="Ayuso-Fernandez I."/>
            <person name="Pacheco R."/>
            <person name="Padilla G."/>
            <person name="Ferreira P."/>
            <person name="Barriuso J."/>
            <person name="Kellner H."/>
            <person name="Castanera R."/>
            <person name="Alfaro M."/>
            <person name="Ramirez L."/>
            <person name="Pisabarro A.G."/>
            <person name="Kuo A."/>
            <person name="Tritt A."/>
            <person name="Lipzen A."/>
            <person name="He G."/>
            <person name="Yan M."/>
            <person name="Ng V."/>
            <person name="Cullen D."/>
            <person name="Martin F."/>
            <person name="Rosso M.-N."/>
            <person name="Henrissat B."/>
            <person name="Hibbett D."/>
            <person name="Martinez A.T."/>
            <person name="Grigoriev I.V."/>
        </authorList>
    </citation>
    <scope>NUCLEOTIDE SEQUENCE</scope>
    <source>
        <strain evidence="2">CIRM-BRFM 674</strain>
    </source>
</reference>
<evidence type="ECO:0000256" key="1">
    <source>
        <dbReference type="SAM" id="MobiDB-lite"/>
    </source>
</evidence>
<dbReference type="EMBL" id="MU155492">
    <property type="protein sequence ID" value="KAF9472848.1"/>
    <property type="molecule type" value="Genomic_DNA"/>
</dbReference>
<feature type="region of interest" description="Disordered" evidence="1">
    <location>
        <begin position="1"/>
        <end position="33"/>
    </location>
</feature>
<dbReference type="InterPro" id="IPR027417">
    <property type="entry name" value="P-loop_NTPase"/>
</dbReference>
<evidence type="ECO:0000313" key="3">
    <source>
        <dbReference type="Proteomes" id="UP000807469"/>
    </source>
</evidence>
<dbReference type="AlphaFoldDB" id="A0A9P5YN59"/>
<dbReference type="OrthoDB" id="2499463at2759"/>
<proteinExistence type="predicted"/>
<dbReference type="SUPFAM" id="SSF52540">
    <property type="entry name" value="P-loop containing nucleoside triphosphate hydrolases"/>
    <property type="match status" value="1"/>
</dbReference>
<dbReference type="Gene3D" id="3.40.50.300">
    <property type="entry name" value="P-loop containing nucleotide triphosphate hydrolases"/>
    <property type="match status" value="1"/>
</dbReference>
<keyword evidence="3" id="KW-1185">Reference proteome</keyword>
<gene>
    <name evidence="2" type="ORF">BDN70DRAFT_434290</name>
</gene>